<keyword evidence="4 8" id="KW-0812">Transmembrane</keyword>
<dbReference type="Gene3D" id="1.20.120.80">
    <property type="entry name" value="Cytochrome c oxidase, subunit III, four-helix bundle"/>
    <property type="match status" value="1"/>
</dbReference>
<evidence type="ECO:0000256" key="8">
    <source>
        <dbReference type="RuleBase" id="RU003375"/>
    </source>
</evidence>
<dbReference type="InterPro" id="IPR024791">
    <property type="entry name" value="Cyt_c/ubiquinol_Oxase_su3"/>
</dbReference>
<dbReference type="InterPro" id="IPR033945">
    <property type="entry name" value="Cyt_c_oxase_su3_dom"/>
</dbReference>
<protein>
    <recommendedName>
        <fullName evidence="3 8">Cytochrome c oxidase subunit 3</fullName>
    </recommendedName>
</protein>
<evidence type="ECO:0000256" key="4">
    <source>
        <dbReference type="ARBA" id="ARBA00022692"/>
    </source>
</evidence>
<organism evidence="11">
    <name type="scientific">Stenostomum sthenum</name>
    <dbReference type="NCBI Taxonomy" id="1611831"/>
    <lineage>
        <taxon>Eukaryota</taxon>
        <taxon>Metazoa</taxon>
        <taxon>Spiralia</taxon>
        <taxon>Lophotrochozoa</taxon>
        <taxon>Platyhelminthes</taxon>
        <taxon>Catenulida</taxon>
        <taxon>Stenostomidae</taxon>
        <taxon>Stenostomum</taxon>
    </lineage>
</organism>
<keyword evidence="6 9" id="KW-1133">Transmembrane helix</keyword>
<evidence type="ECO:0000256" key="3">
    <source>
        <dbReference type="ARBA" id="ARBA00015944"/>
    </source>
</evidence>
<dbReference type="GO" id="GO:0005739">
    <property type="term" value="C:mitochondrion"/>
    <property type="evidence" value="ECO:0007669"/>
    <property type="project" value="TreeGrafter"/>
</dbReference>
<dbReference type="Gene3D" id="1.10.287.70">
    <property type="match status" value="1"/>
</dbReference>
<dbReference type="PANTHER" id="PTHR11403:SF7">
    <property type="entry name" value="CYTOCHROME C OXIDASE SUBUNIT 3"/>
    <property type="match status" value="1"/>
</dbReference>
<feature type="transmembrane region" description="Helical" evidence="9">
    <location>
        <begin position="204"/>
        <end position="225"/>
    </location>
</feature>
<dbReference type="InterPro" id="IPR035973">
    <property type="entry name" value="Cyt_c_oxidase_su3-like_sf"/>
</dbReference>
<comment type="function">
    <text evidence="8">Component of the cytochrome c oxidase, the last enzyme in the mitochondrial electron transport chain which drives oxidative phosphorylation. The respiratory chain contains 3 multisubunit complexes succinate dehydrogenase (complex II, CII), ubiquinol-cytochrome c oxidoreductase (cytochrome b-c1 complex, complex III, CIII) and cytochrome c oxidase (complex IV, CIV), that cooperate to transfer electrons derived from NADH and succinate to molecular oxygen, creating an electrochemical gradient over the inner membrane that drives transmembrane transport and the ATP synthase. Cytochrome c oxidase is the component of the respiratory chain that catalyzes the reduction of oxygen to water. Electrons originating from reduced cytochrome c in the intermembrane space (IMS) are transferred via the dinuclear copper A center (CU(A)) of subunit 2 and heme A of subunit 1 to the active site in subunit 1, a binuclear center (BNC) formed by heme A3 and copper B (CU(B)). The BNC reduces molecular oxygen to 2 water molecules using 4 electrons from cytochrome c in the IMS and 4 protons from the mitochondrial matrix.</text>
</comment>
<dbReference type="AlphaFoldDB" id="A0A1Z1M033"/>
<feature type="transmembrane region" description="Helical" evidence="9">
    <location>
        <begin position="37"/>
        <end position="55"/>
    </location>
</feature>
<dbReference type="RefSeq" id="YP_009391133.1">
    <property type="nucleotide sequence ID" value="NC_035256.1"/>
</dbReference>
<name>A0A1Z1M033_9PLAT</name>
<feature type="transmembrane region" description="Helical" evidence="9">
    <location>
        <begin position="76"/>
        <end position="97"/>
    </location>
</feature>
<evidence type="ECO:0000256" key="2">
    <source>
        <dbReference type="ARBA" id="ARBA00010581"/>
    </source>
</evidence>
<evidence type="ECO:0000256" key="5">
    <source>
        <dbReference type="ARBA" id="ARBA00022967"/>
    </source>
</evidence>
<feature type="transmembrane region" description="Helical" evidence="9">
    <location>
        <begin position="12"/>
        <end position="31"/>
    </location>
</feature>
<evidence type="ECO:0000259" key="10">
    <source>
        <dbReference type="PROSITE" id="PS50253"/>
    </source>
</evidence>
<dbReference type="GO" id="GO:0004129">
    <property type="term" value="F:cytochrome-c oxidase activity"/>
    <property type="evidence" value="ECO:0007669"/>
    <property type="project" value="InterPro"/>
</dbReference>
<comment type="similarity">
    <text evidence="2 8">Belongs to the cytochrome c oxidase subunit 3 family.</text>
</comment>
<dbReference type="SUPFAM" id="SSF81452">
    <property type="entry name" value="Cytochrome c oxidase subunit III-like"/>
    <property type="match status" value="1"/>
</dbReference>
<gene>
    <name evidence="11" type="primary">cox3</name>
</gene>
<feature type="transmembrane region" description="Helical" evidence="9">
    <location>
        <begin position="117"/>
        <end position="137"/>
    </location>
</feature>
<evidence type="ECO:0000313" key="11">
    <source>
        <dbReference type="EMBL" id="ARW59255.1"/>
    </source>
</evidence>
<dbReference type="GO" id="GO:0016020">
    <property type="term" value="C:membrane"/>
    <property type="evidence" value="ECO:0007669"/>
    <property type="project" value="UniProtKB-SubCell"/>
</dbReference>
<dbReference type="PROSITE" id="PS50253">
    <property type="entry name" value="COX3"/>
    <property type="match status" value="1"/>
</dbReference>
<dbReference type="EMBL" id="MF078638">
    <property type="protein sequence ID" value="ARW59255.1"/>
    <property type="molecule type" value="Genomic_DNA"/>
</dbReference>
<evidence type="ECO:0000256" key="9">
    <source>
        <dbReference type="SAM" id="Phobius"/>
    </source>
</evidence>
<keyword evidence="7 9" id="KW-0472">Membrane</keyword>
<evidence type="ECO:0000256" key="7">
    <source>
        <dbReference type="ARBA" id="ARBA00023136"/>
    </source>
</evidence>
<reference evidence="11" key="1">
    <citation type="submission" date="2017-05" db="EMBL/GenBank/DDBJ databases">
        <title>Atp8 is in the grond pattern of flatworm mitochondrial genomes.</title>
        <authorList>
            <person name="Egger B."/>
            <person name="Bachmann L."/>
            <person name="Fromm B."/>
        </authorList>
    </citation>
    <scope>NUCLEOTIDE SEQUENCE</scope>
</reference>
<proteinExistence type="inferred from homology"/>
<dbReference type="CDD" id="cd01665">
    <property type="entry name" value="Cyt_c_Oxidase_III"/>
    <property type="match status" value="1"/>
</dbReference>
<dbReference type="GeneID" id="33352671"/>
<feature type="transmembrane region" description="Helical" evidence="9">
    <location>
        <begin position="237"/>
        <end position="257"/>
    </location>
</feature>
<dbReference type="GO" id="GO:0006123">
    <property type="term" value="P:mitochondrial electron transport, cytochrome c to oxygen"/>
    <property type="evidence" value="ECO:0007669"/>
    <property type="project" value="TreeGrafter"/>
</dbReference>
<evidence type="ECO:0000256" key="1">
    <source>
        <dbReference type="ARBA" id="ARBA00004141"/>
    </source>
</evidence>
<dbReference type="InterPro" id="IPR013833">
    <property type="entry name" value="Cyt_c_oxidase_su3_a-hlx"/>
</dbReference>
<accession>A0A1Z1M033</accession>
<dbReference type="Pfam" id="PF00510">
    <property type="entry name" value="COX3"/>
    <property type="match status" value="1"/>
</dbReference>
<dbReference type="InterPro" id="IPR000298">
    <property type="entry name" value="Cyt_c_oxidase-like_su3"/>
</dbReference>
<evidence type="ECO:0000256" key="6">
    <source>
        <dbReference type="ARBA" id="ARBA00022989"/>
    </source>
</evidence>
<feature type="transmembrane region" description="Helical" evidence="9">
    <location>
        <begin position="158"/>
        <end position="176"/>
    </location>
</feature>
<comment type="subcellular location">
    <subcellularLocation>
        <location evidence="1">Membrane</location>
        <topology evidence="1">Multi-pass membrane protein</topology>
    </subcellularLocation>
</comment>
<dbReference type="PANTHER" id="PTHR11403">
    <property type="entry name" value="CYTOCHROME C OXIDASE SUBUNIT III"/>
    <property type="match status" value="1"/>
</dbReference>
<keyword evidence="5" id="KW-1278">Translocase</keyword>
<keyword evidence="8 11" id="KW-0496">Mitochondrion</keyword>
<feature type="domain" description="Heme-copper oxidase subunit III family profile" evidence="10">
    <location>
        <begin position="2"/>
        <end position="259"/>
    </location>
</feature>
<sequence length="259" mass="29903">MKMTPILLLKDSPWPLIASLGGFFMVTGVVMMFHKHITSMLFFGIFFLLLSIFQWSRDMVRESSMIGGHSKFFQKALKVGMLLFILSEVMFFASFFWGFFHSSTVPCVEIGVTWPPFGIVAINPYGIPLLNTVILLSSGISVTWSHHSLQKNNFEQSFYALVITCLLGWVFLKIQLSEYINSSFTFADSVFGSVFFMSTGFHGLHVFMGSMLLTISGLRLFYFHFSNKHHIGYEAAIWYWHFVDVVWLFLFCFVYFWGY</sequence>
<geneLocation type="mitochondrion" evidence="11"/>